<organism evidence="2 3">
    <name type="scientific">Pararcticibacter amylolyticus</name>
    <dbReference type="NCBI Taxonomy" id="2173175"/>
    <lineage>
        <taxon>Bacteria</taxon>
        <taxon>Pseudomonadati</taxon>
        <taxon>Bacteroidota</taxon>
        <taxon>Sphingobacteriia</taxon>
        <taxon>Sphingobacteriales</taxon>
        <taxon>Sphingobacteriaceae</taxon>
        <taxon>Pararcticibacter</taxon>
    </lineage>
</organism>
<feature type="non-terminal residue" evidence="2">
    <location>
        <position position="110"/>
    </location>
</feature>
<name>A0A2U2PBG9_9SPHI</name>
<dbReference type="AlphaFoldDB" id="A0A2U2PBG9"/>
<evidence type="ECO:0000313" key="3">
    <source>
        <dbReference type="Proteomes" id="UP000245647"/>
    </source>
</evidence>
<reference evidence="2 3" key="1">
    <citation type="submission" date="2018-04" db="EMBL/GenBank/DDBJ databases">
        <title>Pedobacter chongqingensis sp. nov., isolated from a rottenly hemp rope.</title>
        <authorList>
            <person name="Cai Y."/>
        </authorList>
    </citation>
    <scope>NUCLEOTIDE SEQUENCE [LARGE SCALE GENOMIC DNA]</scope>
    <source>
        <strain evidence="2 3">FJ4-8</strain>
    </source>
</reference>
<keyword evidence="1" id="KW-0812">Transmembrane</keyword>
<gene>
    <name evidence="2" type="ORF">DDR33_21020</name>
</gene>
<keyword evidence="1" id="KW-0472">Membrane</keyword>
<evidence type="ECO:0000256" key="1">
    <source>
        <dbReference type="SAM" id="Phobius"/>
    </source>
</evidence>
<dbReference type="EMBL" id="QEAS01000021">
    <property type="protein sequence ID" value="PWG78705.1"/>
    <property type="molecule type" value="Genomic_DNA"/>
</dbReference>
<proteinExistence type="predicted"/>
<feature type="transmembrane region" description="Helical" evidence="1">
    <location>
        <begin position="30"/>
        <end position="48"/>
    </location>
</feature>
<feature type="transmembrane region" description="Helical" evidence="1">
    <location>
        <begin position="5"/>
        <end position="24"/>
    </location>
</feature>
<sequence length="110" mass="11971">MLLELFNFLIFSLVVALVFLVVPYRLGWRFFLRVFCVFLGLGILVIAADGIAGTGLRASGNGHAGELEWLEGDVVPEGKVDSLDVLGSEERKVGVNGDRFVVKAGFGEVW</sequence>
<protein>
    <submittedName>
        <fullName evidence="2">Uncharacterized protein</fullName>
    </submittedName>
</protein>
<evidence type="ECO:0000313" key="2">
    <source>
        <dbReference type="EMBL" id="PWG78705.1"/>
    </source>
</evidence>
<dbReference type="Proteomes" id="UP000245647">
    <property type="component" value="Unassembled WGS sequence"/>
</dbReference>
<keyword evidence="3" id="KW-1185">Reference proteome</keyword>
<dbReference type="RefSeq" id="WP_158280824.1">
    <property type="nucleotide sequence ID" value="NZ_QEAS01000021.1"/>
</dbReference>
<keyword evidence="1" id="KW-1133">Transmembrane helix</keyword>
<comment type="caution">
    <text evidence="2">The sequence shown here is derived from an EMBL/GenBank/DDBJ whole genome shotgun (WGS) entry which is preliminary data.</text>
</comment>
<accession>A0A2U2PBG9</accession>